<keyword evidence="3 5" id="KW-1133">Transmembrane helix</keyword>
<dbReference type="OrthoDB" id="9803734at2"/>
<dbReference type="InterPro" id="IPR018086">
    <property type="entry name" value="NADH_UbQ_OxRdtase_su1_CS"/>
</dbReference>
<dbReference type="Pfam" id="PF00146">
    <property type="entry name" value="NADHdh"/>
    <property type="match status" value="1"/>
</dbReference>
<dbReference type="RefSeq" id="WP_128784837.1">
    <property type="nucleotide sequence ID" value="NZ_JAKJSG010000101.1"/>
</dbReference>
<sequence length="325" mass="35428">MFEMMNTLELKAILAPLILLPATFGALIFGLLLKGVDRILVARLQRRIGPPLLQPFFDIIKLMQKQSMVPIGAPRKLFLALPLLGACSMFLAIGLVPIPGVYEPSAQFGDLLVLLYLLAIPAIVLMLAGSASGSTFGAIGFSREMSIMLAYEGPLLLVIVSVAIKTGLSQGQFITFSLMDIVQYQQLNGSFLFDPWMWPAVLAYLSFIPANLGIPPFDIPEAESEVLEGPLCEYSGPALALFKIMSTMKTIVVLALGIALFCPGTNTGMWAAVIFVFKCSLFFLLTKSLLRASVGRMRIDQAFLFYFKWPELLGVVGLLLIVLQG</sequence>
<dbReference type="PROSITE" id="PS00668">
    <property type="entry name" value="COMPLEX1_ND1_2"/>
    <property type="match status" value="1"/>
</dbReference>
<accession>A0A3S3RZZ2</accession>
<feature type="transmembrane region" description="Helical" evidence="5">
    <location>
        <begin position="77"/>
        <end position="102"/>
    </location>
</feature>
<evidence type="ECO:0000313" key="7">
    <source>
        <dbReference type="Proteomes" id="UP000287563"/>
    </source>
</evidence>
<protein>
    <submittedName>
        <fullName evidence="6">NADH-quinone oxidoreductase subunit H</fullName>
    </submittedName>
</protein>
<feature type="transmembrane region" description="Helical" evidence="5">
    <location>
        <begin position="238"/>
        <end position="261"/>
    </location>
</feature>
<evidence type="ECO:0000256" key="1">
    <source>
        <dbReference type="ARBA" id="ARBA00004141"/>
    </source>
</evidence>
<dbReference type="GO" id="GO:0005886">
    <property type="term" value="C:plasma membrane"/>
    <property type="evidence" value="ECO:0007669"/>
    <property type="project" value="TreeGrafter"/>
</dbReference>
<keyword evidence="2 5" id="KW-0812">Transmembrane</keyword>
<keyword evidence="4 5" id="KW-0472">Membrane</keyword>
<evidence type="ECO:0000313" key="6">
    <source>
        <dbReference type="EMBL" id="RWX54568.1"/>
    </source>
</evidence>
<dbReference type="PANTHER" id="PTHR43359:SF1">
    <property type="entry name" value="FORMATE HYDROGENLYASE SUBUNIT 4-RELATED"/>
    <property type="match status" value="1"/>
</dbReference>
<evidence type="ECO:0000256" key="3">
    <source>
        <dbReference type="ARBA" id="ARBA00022989"/>
    </source>
</evidence>
<dbReference type="Proteomes" id="UP000287563">
    <property type="component" value="Unassembled WGS sequence"/>
</dbReference>
<dbReference type="InterPro" id="IPR052561">
    <property type="entry name" value="ComplexI_Subunit1"/>
</dbReference>
<dbReference type="EMBL" id="RJLM01000006">
    <property type="protein sequence ID" value="RWX54568.1"/>
    <property type="molecule type" value="Genomic_DNA"/>
</dbReference>
<dbReference type="AlphaFoldDB" id="A0A3S3RZZ2"/>
<keyword evidence="7" id="KW-1185">Reference proteome</keyword>
<evidence type="ECO:0000256" key="2">
    <source>
        <dbReference type="ARBA" id="ARBA00022692"/>
    </source>
</evidence>
<feature type="transmembrane region" description="Helical" evidence="5">
    <location>
        <begin position="302"/>
        <end position="323"/>
    </location>
</feature>
<dbReference type="InterPro" id="IPR001694">
    <property type="entry name" value="NADH_UbQ_OxRdtase_su1/FPO"/>
</dbReference>
<feature type="transmembrane region" description="Helical" evidence="5">
    <location>
        <begin position="196"/>
        <end position="217"/>
    </location>
</feature>
<organism evidence="6 7">
    <name type="scientific">Photobacterium chitinilyticum</name>
    <dbReference type="NCBI Taxonomy" id="2485123"/>
    <lineage>
        <taxon>Bacteria</taxon>
        <taxon>Pseudomonadati</taxon>
        <taxon>Pseudomonadota</taxon>
        <taxon>Gammaproteobacteria</taxon>
        <taxon>Vibrionales</taxon>
        <taxon>Vibrionaceae</taxon>
        <taxon>Photobacterium</taxon>
    </lineage>
</organism>
<comment type="subcellular location">
    <subcellularLocation>
        <location evidence="1">Membrane</location>
        <topology evidence="1">Multi-pass membrane protein</topology>
    </subcellularLocation>
</comment>
<feature type="transmembrane region" description="Helical" evidence="5">
    <location>
        <begin position="267"/>
        <end position="290"/>
    </location>
</feature>
<gene>
    <name evidence="6" type="ORF">EDI28_15840</name>
</gene>
<name>A0A3S3RZZ2_9GAMM</name>
<reference evidence="6 7" key="1">
    <citation type="submission" date="2018-11" db="EMBL/GenBank/DDBJ databases">
        <title>Photobacterium sp. BEI247 sp. nov., a marine bacterium isolated from Yongle Blue Hole in the South China Sea.</title>
        <authorList>
            <person name="Wang X."/>
        </authorList>
    </citation>
    <scope>NUCLEOTIDE SEQUENCE [LARGE SCALE GENOMIC DNA]</scope>
    <source>
        <strain evidence="7">BEI247</strain>
    </source>
</reference>
<evidence type="ECO:0000256" key="4">
    <source>
        <dbReference type="ARBA" id="ARBA00023136"/>
    </source>
</evidence>
<evidence type="ECO:0000256" key="5">
    <source>
        <dbReference type="SAM" id="Phobius"/>
    </source>
</evidence>
<comment type="caution">
    <text evidence="6">The sequence shown here is derived from an EMBL/GenBank/DDBJ whole genome shotgun (WGS) entry which is preliminary data.</text>
</comment>
<feature type="transmembrane region" description="Helical" evidence="5">
    <location>
        <begin position="12"/>
        <end position="33"/>
    </location>
</feature>
<dbReference type="PANTHER" id="PTHR43359">
    <property type="entry name" value="FORMATE HYDROGENLYASE SUBUNIT 4"/>
    <property type="match status" value="1"/>
</dbReference>
<proteinExistence type="predicted"/>
<feature type="transmembrane region" description="Helical" evidence="5">
    <location>
        <begin position="153"/>
        <end position="176"/>
    </location>
</feature>
<feature type="transmembrane region" description="Helical" evidence="5">
    <location>
        <begin position="114"/>
        <end position="141"/>
    </location>
</feature>